<proteinExistence type="predicted"/>
<organism evidence="1">
    <name type="scientific">Phage sp. ctGns7</name>
    <dbReference type="NCBI Taxonomy" id="2828003"/>
    <lineage>
        <taxon>Viruses</taxon>
    </lineage>
</organism>
<protein>
    <submittedName>
        <fullName evidence="1">Uncharacterized protein</fullName>
    </submittedName>
</protein>
<evidence type="ECO:0000313" key="1">
    <source>
        <dbReference type="EMBL" id="DAF47410.1"/>
    </source>
</evidence>
<reference evidence="1" key="1">
    <citation type="journal article" date="2021" name="Proc. Natl. Acad. Sci. U.S.A.">
        <title>A Catalog of Tens of Thousands of Viruses from Human Metagenomes Reveals Hidden Associations with Chronic Diseases.</title>
        <authorList>
            <person name="Tisza M.J."/>
            <person name="Buck C.B."/>
        </authorList>
    </citation>
    <scope>NUCLEOTIDE SEQUENCE</scope>
    <source>
        <strain evidence="1">CtGns7</strain>
    </source>
</reference>
<name>A0A8S5S9L0_9VIRU</name>
<sequence>MKITKNTTINKMFELGFTEMRFKQLIVNENEDIFTLEDFKKNGRMYGFGNYSIDRFENAFCCVISFSI</sequence>
<accession>A0A8S5S9L0</accession>
<dbReference type="EMBL" id="BK032555">
    <property type="protein sequence ID" value="DAF47410.1"/>
    <property type="molecule type" value="Genomic_DNA"/>
</dbReference>